<dbReference type="Gene3D" id="3.90.640.10">
    <property type="entry name" value="Actin, Chain A, domain 4"/>
    <property type="match status" value="2"/>
</dbReference>
<dbReference type="SUPFAM" id="SSF53067">
    <property type="entry name" value="Actin-like ATPase domain"/>
    <property type="match status" value="2"/>
</dbReference>
<evidence type="ECO:0000313" key="5">
    <source>
        <dbReference type="Proteomes" id="UP000594261"/>
    </source>
</evidence>
<sequence length="310" mass="34857">MVVVNYKGEEKHFAPEEISSMVQKKMSEIAESYLGTTVKNAVVTVPAYFNDSQRKARKDAGGIAGLNVLRVFEVKAVAGNTHLGGEDFDNRMIKHFVEIFKKQHKVDISENSRALRSAKFTELNMDLFRKSIDIVEKCLTDANMDKSFVHDVVVTGGSSRIPKAQQLLQDFFDGKELCKSINPDEAVAYGVAVQAAILTGIVYEGERARTKNNNFLGEFVLDGIPPAPRGEARVKVCFDIDANGILNVSAEEISTGLRRKMTITNDKARLSSEEINRMVRLVIQRRTRLKMMNTGRRLRLRKLWRTMLTT</sequence>
<evidence type="ECO:0000313" key="4">
    <source>
        <dbReference type="EnsemblPlants" id="QL10p015625:mrna"/>
    </source>
</evidence>
<dbReference type="InterPro" id="IPR013126">
    <property type="entry name" value="Hsp_70_fam"/>
</dbReference>
<organism evidence="4 5">
    <name type="scientific">Quercus lobata</name>
    <name type="common">Valley oak</name>
    <dbReference type="NCBI Taxonomy" id="97700"/>
    <lineage>
        <taxon>Eukaryota</taxon>
        <taxon>Viridiplantae</taxon>
        <taxon>Streptophyta</taxon>
        <taxon>Embryophyta</taxon>
        <taxon>Tracheophyta</taxon>
        <taxon>Spermatophyta</taxon>
        <taxon>Magnoliopsida</taxon>
        <taxon>eudicotyledons</taxon>
        <taxon>Gunneridae</taxon>
        <taxon>Pentapetalae</taxon>
        <taxon>rosids</taxon>
        <taxon>fabids</taxon>
        <taxon>Fagales</taxon>
        <taxon>Fagaceae</taxon>
        <taxon>Quercus</taxon>
    </lineage>
</organism>
<evidence type="ECO:0000256" key="1">
    <source>
        <dbReference type="ARBA" id="ARBA00007381"/>
    </source>
</evidence>
<protein>
    <submittedName>
        <fullName evidence="4">Uncharacterized protein</fullName>
    </submittedName>
</protein>
<evidence type="ECO:0000256" key="3">
    <source>
        <dbReference type="ARBA" id="ARBA00022840"/>
    </source>
</evidence>
<dbReference type="Gene3D" id="3.30.30.30">
    <property type="match status" value="1"/>
</dbReference>
<dbReference type="Gene3D" id="3.30.420.40">
    <property type="match status" value="4"/>
</dbReference>
<dbReference type="Gramene" id="QL10p015625:mrna">
    <property type="protein sequence ID" value="QL10p015625:mrna"/>
    <property type="gene ID" value="QL10p015625"/>
</dbReference>
<proteinExistence type="inferred from homology"/>
<reference evidence="4" key="2">
    <citation type="submission" date="2021-01" db="UniProtKB">
        <authorList>
            <consortium name="EnsemblPlants"/>
        </authorList>
    </citation>
    <scope>IDENTIFICATION</scope>
</reference>
<reference evidence="4 5" key="1">
    <citation type="journal article" date="2016" name="G3 (Bethesda)">
        <title>First Draft Assembly and Annotation of the Genome of a California Endemic Oak Quercus lobata Nee (Fagaceae).</title>
        <authorList>
            <person name="Sork V.L."/>
            <person name="Fitz-Gibbon S.T."/>
            <person name="Puiu D."/>
            <person name="Crepeau M."/>
            <person name="Gugger P.F."/>
            <person name="Sherman R."/>
            <person name="Stevens K."/>
            <person name="Langley C.H."/>
            <person name="Pellegrini M."/>
            <person name="Salzberg S.L."/>
        </authorList>
    </citation>
    <scope>NUCLEOTIDE SEQUENCE [LARGE SCALE GENOMIC DNA]</scope>
    <source>
        <strain evidence="4 5">cv. SW786</strain>
    </source>
</reference>
<keyword evidence="2" id="KW-0547">Nucleotide-binding</keyword>
<dbReference type="InterPro" id="IPR043129">
    <property type="entry name" value="ATPase_NBD"/>
</dbReference>
<accession>A0A7N2MPI0</accession>
<keyword evidence="5" id="KW-1185">Reference proteome</keyword>
<dbReference type="EMBL" id="LRBV02000010">
    <property type="status" value="NOT_ANNOTATED_CDS"/>
    <property type="molecule type" value="Genomic_DNA"/>
</dbReference>
<dbReference type="SUPFAM" id="SSF100920">
    <property type="entry name" value="Heat shock protein 70kD (HSP70), peptide-binding domain"/>
    <property type="match status" value="1"/>
</dbReference>
<comment type="similarity">
    <text evidence="1">Belongs to the heat shock protein 70 family.</text>
</comment>
<dbReference type="PANTHER" id="PTHR19375">
    <property type="entry name" value="HEAT SHOCK PROTEIN 70KDA"/>
    <property type="match status" value="1"/>
</dbReference>
<name>A0A7N2MPI0_QUELO</name>
<evidence type="ECO:0000256" key="2">
    <source>
        <dbReference type="ARBA" id="ARBA00022741"/>
    </source>
</evidence>
<dbReference type="Gene3D" id="2.60.34.10">
    <property type="entry name" value="Substrate Binding Domain Of DNAk, Chain A, domain 1"/>
    <property type="match status" value="1"/>
</dbReference>
<keyword evidence="3" id="KW-0067">ATP-binding</keyword>
<dbReference type="Proteomes" id="UP000594261">
    <property type="component" value="Chromosome 10"/>
</dbReference>
<dbReference type="AlphaFoldDB" id="A0A7N2MPI0"/>
<dbReference type="Pfam" id="PF00012">
    <property type="entry name" value="HSP70"/>
    <property type="match status" value="3"/>
</dbReference>
<dbReference type="EnsemblPlants" id="QL10p015625:mrna">
    <property type="protein sequence ID" value="QL10p015625:mrna"/>
    <property type="gene ID" value="QL10p015625"/>
</dbReference>
<dbReference type="FunFam" id="3.30.420.40:FF:000028">
    <property type="entry name" value="heat shock 70 kDa protein-like"/>
    <property type="match status" value="1"/>
</dbReference>
<dbReference type="OMA" id="ACECAKH"/>
<dbReference type="GO" id="GO:0005524">
    <property type="term" value="F:ATP binding"/>
    <property type="evidence" value="ECO:0007669"/>
    <property type="project" value="UniProtKB-KW"/>
</dbReference>
<dbReference type="GO" id="GO:0140662">
    <property type="term" value="F:ATP-dependent protein folding chaperone"/>
    <property type="evidence" value="ECO:0007669"/>
    <property type="project" value="InterPro"/>
</dbReference>
<dbReference type="InParanoid" id="A0A7N2MPI0"/>
<dbReference type="InterPro" id="IPR029047">
    <property type="entry name" value="HSP70_peptide-bd_sf"/>
</dbReference>